<proteinExistence type="inferred from homology"/>
<feature type="chain" id="PRO_5018070219" evidence="5">
    <location>
        <begin position="20"/>
        <end position="470"/>
    </location>
</feature>
<dbReference type="InterPro" id="IPR001223">
    <property type="entry name" value="Glyco_hydro18_cat"/>
</dbReference>
<reference evidence="7 8" key="1">
    <citation type="journal article" date="2018" name="Sci. Rep.">
        <title>Genomic signatures of local adaptation to the degree of environmental predictability in rotifers.</title>
        <authorList>
            <person name="Franch-Gras L."/>
            <person name="Hahn C."/>
            <person name="Garcia-Roger E.M."/>
            <person name="Carmona M.J."/>
            <person name="Serra M."/>
            <person name="Gomez A."/>
        </authorList>
    </citation>
    <scope>NUCLEOTIDE SEQUENCE [LARGE SCALE GENOMIC DNA]</scope>
    <source>
        <strain evidence="7">HYR1</strain>
    </source>
</reference>
<dbReference type="GO" id="GO:0008843">
    <property type="term" value="F:endochitinase activity"/>
    <property type="evidence" value="ECO:0007669"/>
    <property type="project" value="UniProtKB-EC"/>
</dbReference>
<sequence>MKLIVCFFLNLILLNFSSTTPMQELPPDYYDDDDDEASREGKFRTICYYTNWGSHRNIEDSRLYPEDIPADLCTHILYAFGMIGGRNIKHTIQNDIADYQGQGPLYKRIMKLKEKNRRLKILISCGGWGQAGQFEGIVGSEEARKEFSQNVIAFCRQWGFDGIDLDWEFPRSEHKENFGLLTKTMRQEFEEESKKTNKPRLLASIATAAGEYLLKHGYDVPTLCKYLDFVNVMTYDLYGGWYNKVGHHAALYGTPEETGQDAELNTNSSIYHWIDMGCSRKKLSIGIPTYGRSFAGDDPIKSWGQSGGGNGGLTSRYLGESGIQTYFEVCMKLQNEGFKRYWHPQHQSAIAFKKGTWIGFDDPDGARVKCDYVVREGLNGAMFWTLDMDDFNGKFCKNGSFPVIRAVRDCFKRAMIKTTTTTTTTTSAKKITTPPQNYNPYRPDIKNSSLPSQIIIDISVEKNIYLFFDY</sequence>
<name>A0A3M7S8I8_BRAPC</name>
<dbReference type="EC" id="3.2.1.14" evidence="7"/>
<keyword evidence="2 3" id="KW-0326">Glycosidase</keyword>
<dbReference type="SMART" id="SM00636">
    <property type="entry name" value="Glyco_18"/>
    <property type="match status" value="1"/>
</dbReference>
<dbReference type="Gene3D" id="3.20.20.80">
    <property type="entry name" value="Glycosidases"/>
    <property type="match status" value="1"/>
</dbReference>
<dbReference type="InterPro" id="IPR029070">
    <property type="entry name" value="Chitinase_insertion_sf"/>
</dbReference>
<comment type="similarity">
    <text evidence="4">Belongs to the glycosyl hydrolase 18 family.</text>
</comment>
<keyword evidence="8" id="KW-1185">Reference proteome</keyword>
<dbReference type="Gene3D" id="3.10.50.10">
    <property type="match status" value="1"/>
</dbReference>
<dbReference type="Proteomes" id="UP000276133">
    <property type="component" value="Unassembled WGS sequence"/>
</dbReference>
<dbReference type="SUPFAM" id="SSF54556">
    <property type="entry name" value="Chitinase insertion domain"/>
    <property type="match status" value="1"/>
</dbReference>
<dbReference type="SUPFAM" id="SSF51445">
    <property type="entry name" value="(Trans)glycosidases"/>
    <property type="match status" value="1"/>
</dbReference>
<keyword evidence="1 3" id="KW-0378">Hydrolase</keyword>
<dbReference type="AlphaFoldDB" id="A0A3M7S8I8"/>
<dbReference type="STRING" id="10195.A0A3M7S8I8"/>
<accession>A0A3M7S8I8</accession>
<feature type="signal peptide" evidence="5">
    <location>
        <begin position="1"/>
        <end position="19"/>
    </location>
</feature>
<organism evidence="7 8">
    <name type="scientific">Brachionus plicatilis</name>
    <name type="common">Marine rotifer</name>
    <name type="synonym">Brachionus muelleri</name>
    <dbReference type="NCBI Taxonomy" id="10195"/>
    <lineage>
        <taxon>Eukaryota</taxon>
        <taxon>Metazoa</taxon>
        <taxon>Spiralia</taxon>
        <taxon>Gnathifera</taxon>
        <taxon>Rotifera</taxon>
        <taxon>Eurotatoria</taxon>
        <taxon>Monogononta</taxon>
        <taxon>Pseudotrocha</taxon>
        <taxon>Ploima</taxon>
        <taxon>Brachionidae</taxon>
        <taxon>Brachionus</taxon>
    </lineage>
</organism>
<feature type="domain" description="GH18" evidence="6">
    <location>
        <begin position="43"/>
        <end position="414"/>
    </location>
</feature>
<dbReference type="GO" id="GO:0008061">
    <property type="term" value="F:chitin binding"/>
    <property type="evidence" value="ECO:0007669"/>
    <property type="project" value="InterPro"/>
</dbReference>
<dbReference type="InterPro" id="IPR011583">
    <property type="entry name" value="Chitinase_II/V-like_cat"/>
</dbReference>
<keyword evidence="5" id="KW-0732">Signal</keyword>
<evidence type="ECO:0000256" key="4">
    <source>
        <dbReference type="RuleBase" id="RU004453"/>
    </source>
</evidence>
<comment type="caution">
    <text evidence="7">The sequence shown here is derived from an EMBL/GenBank/DDBJ whole genome shotgun (WGS) entry which is preliminary data.</text>
</comment>
<protein>
    <submittedName>
        <fullName evidence="7">Putative chitinase 3</fullName>
        <ecNumber evidence="7">3.2.1.14</ecNumber>
    </submittedName>
</protein>
<evidence type="ECO:0000256" key="2">
    <source>
        <dbReference type="ARBA" id="ARBA00023295"/>
    </source>
</evidence>
<dbReference type="InterPro" id="IPR001579">
    <property type="entry name" value="Glyco_hydro_18_chit_AS"/>
</dbReference>
<evidence type="ECO:0000256" key="3">
    <source>
        <dbReference type="RuleBase" id="RU000489"/>
    </source>
</evidence>
<evidence type="ECO:0000256" key="1">
    <source>
        <dbReference type="ARBA" id="ARBA00022801"/>
    </source>
</evidence>
<evidence type="ECO:0000313" key="8">
    <source>
        <dbReference type="Proteomes" id="UP000276133"/>
    </source>
</evidence>
<evidence type="ECO:0000259" key="6">
    <source>
        <dbReference type="PROSITE" id="PS51910"/>
    </source>
</evidence>
<dbReference type="EMBL" id="REGN01001847">
    <property type="protein sequence ID" value="RNA32106.1"/>
    <property type="molecule type" value="Genomic_DNA"/>
</dbReference>
<evidence type="ECO:0000313" key="7">
    <source>
        <dbReference type="EMBL" id="RNA32106.1"/>
    </source>
</evidence>
<dbReference type="GO" id="GO:0006032">
    <property type="term" value="P:chitin catabolic process"/>
    <property type="evidence" value="ECO:0007669"/>
    <property type="project" value="TreeGrafter"/>
</dbReference>
<dbReference type="InterPro" id="IPR017853">
    <property type="entry name" value="GH"/>
</dbReference>
<dbReference type="PROSITE" id="PS01095">
    <property type="entry name" value="GH18_1"/>
    <property type="match status" value="1"/>
</dbReference>
<dbReference type="GO" id="GO:0005975">
    <property type="term" value="P:carbohydrate metabolic process"/>
    <property type="evidence" value="ECO:0007669"/>
    <property type="project" value="InterPro"/>
</dbReference>
<dbReference type="Pfam" id="PF00704">
    <property type="entry name" value="Glyco_hydro_18"/>
    <property type="match status" value="1"/>
</dbReference>
<dbReference type="PANTHER" id="PTHR11177:SF317">
    <property type="entry name" value="CHITINASE 12-RELATED"/>
    <property type="match status" value="1"/>
</dbReference>
<dbReference type="GO" id="GO:0005576">
    <property type="term" value="C:extracellular region"/>
    <property type="evidence" value="ECO:0007669"/>
    <property type="project" value="TreeGrafter"/>
</dbReference>
<evidence type="ECO:0000256" key="5">
    <source>
        <dbReference type="SAM" id="SignalP"/>
    </source>
</evidence>
<dbReference type="InterPro" id="IPR050314">
    <property type="entry name" value="Glycosyl_Hydrlase_18"/>
</dbReference>
<dbReference type="PANTHER" id="PTHR11177">
    <property type="entry name" value="CHITINASE"/>
    <property type="match status" value="1"/>
</dbReference>
<dbReference type="PROSITE" id="PS51910">
    <property type="entry name" value="GH18_2"/>
    <property type="match status" value="1"/>
</dbReference>
<dbReference type="OrthoDB" id="76388at2759"/>
<gene>
    <name evidence="7" type="ORF">BpHYR1_050512</name>
</gene>